<dbReference type="VEuPathDB" id="FungiDB:DIURU_000372"/>
<dbReference type="PROSITE" id="PS00463">
    <property type="entry name" value="ZN2_CY6_FUNGAL_1"/>
    <property type="match status" value="1"/>
</dbReference>
<dbReference type="SUPFAM" id="SSF57701">
    <property type="entry name" value="Zn2/Cys6 DNA-binding domain"/>
    <property type="match status" value="1"/>
</dbReference>
<evidence type="ECO:0000313" key="4">
    <source>
        <dbReference type="Proteomes" id="UP000449547"/>
    </source>
</evidence>
<name>A0A642V547_DIURU</name>
<feature type="compositionally biased region" description="Pro residues" evidence="1">
    <location>
        <begin position="211"/>
        <end position="226"/>
    </location>
</feature>
<dbReference type="InterPro" id="IPR052400">
    <property type="entry name" value="Zn2-C6_fungal_TF"/>
</dbReference>
<comment type="caution">
    <text evidence="3">The sequence shown here is derived from an EMBL/GenBank/DDBJ whole genome shotgun (WGS) entry which is preliminary data.</text>
</comment>
<dbReference type="InterPro" id="IPR001138">
    <property type="entry name" value="Zn2Cys6_DnaBD"/>
</dbReference>
<feature type="region of interest" description="Disordered" evidence="1">
    <location>
        <begin position="174"/>
        <end position="234"/>
    </location>
</feature>
<feature type="compositionally biased region" description="Pro residues" evidence="1">
    <location>
        <begin position="178"/>
        <end position="201"/>
    </location>
</feature>
<evidence type="ECO:0000259" key="2">
    <source>
        <dbReference type="PROSITE" id="PS50048"/>
    </source>
</evidence>
<dbReference type="PANTHER" id="PTHR47657:SF7">
    <property type="entry name" value="STEROL REGULATORY ELEMENT-BINDING PROTEIN ECM22"/>
    <property type="match status" value="1"/>
</dbReference>
<reference evidence="3 4" key="1">
    <citation type="submission" date="2019-07" db="EMBL/GenBank/DDBJ databases">
        <title>Genome assembly of two rare yeast pathogens: Diutina rugosa and Trichomonascus ciferrii.</title>
        <authorList>
            <person name="Mixao V."/>
            <person name="Saus E."/>
            <person name="Hansen A."/>
            <person name="Lass-Flor C."/>
            <person name="Gabaldon T."/>
        </authorList>
    </citation>
    <scope>NUCLEOTIDE SEQUENCE [LARGE SCALE GENOMIC DNA]</scope>
    <source>
        <strain evidence="3 4">CBS 613</strain>
    </source>
</reference>
<dbReference type="PROSITE" id="PS50048">
    <property type="entry name" value="ZN2_CY6_FUNGAL_2"/>
    <property type="match status" value="1"/>
</dbReference>
<dbReference type="InterPro" id="IPR036864">
    <property type="entry name" value="Zn2-C6_fun-type_DNA-bd_sf"/>
</dbReference>
<gene>
    <name evidence="3" type="ORF">DIURU_000372</name>
</gene>
<dbReference type="Proteomes" id="UP000449547">
    <property type="component" value="Unassembled WGS sequence"/>
</dbReference>
<dbReference type="GeneID" id="54779025"/>
<dbReference type="AlphaFoldDB" id="A0A642V547"/>
<dbReference type="GO" id="GO:0000981">
    <property type="term" value="F:DNA-binding transcription factor activity, RNA polymerase II-specific"/>
    <property type="evidence" value="ECO:0007669"/>
    <property type="project" value="InterPro"/>
</dbReference>
<dbReference type="SMART" id="SM00066">
    <property type="entry name" value="GAL4"/>
    <property type="match status" value="1"/>
</dbReference>
<dbReference type="Pfam" id="PF00172">
    <property type="entry name" value="Zn_clus"/>
    <property type="match status" value="1"/>
</dbReference>
<dbReference type="GO" id="GO:0008270">
    <property type="term" value="F:zinc ion binding"/>
    <property type="evidence" value="ECO:0007669"/>
    <property type="project" value="InterPro"/>
</dbReference>
<dbReference type="RefSeq" id="XP_034014894.1">
    <property type="nucleotide sequence ID" value="XM_034156513.1"/>
</dbReference>
<dbReference type="EMBL" id="SWFT01000018">
    <property type="protein sequence ID" value="KAA8907962.1"/>
    <property type="molecule type" value="Genomic_DNA"/>
</dbReference>
<sequence length="292" mass="31414">MMSPPRAQRKRHRNSRLGCDTCKRRKVKCSEDLPQCKNCVKYKVKCDYLDKRPEELEAIRYKAMMEARYEASAPQRAPATLHQPAIALAPGAGAPLPAVVPPPPSAAIAAPPSAPSAPSAAAVGASAAATAPSVYLPSFSMPQDPFVPQPQQLYPQIYYMNPMTSFASMPLTSSFPAPGAPPPEPPPPAKLPTTTPAPAPEVVPASAPEVPALPPPPPGVPKPSGPPKLHRNKLPSSTFLRTTLDALEYRRRRDDNQGFFDAMLLSAYDGDRRAWTAALELGRYVVSLKLRS</sequence>
<keyword evidence="4" id="KW-1185">Reference proteome</keyword>
<evidence type="ECO:0000313" key="3">
    <source>
        <dbReference type="EMBL" id="KAA8907962.1"/>
    </source>
</evidence>
<dbReference type="PANTHER" id="PTHR47657">
    <property type="entry name" value="STEROL REGULATORY ELEMENT-BINDING PROTEIN ECM22"/>
    <property type="match status" value="1"/>
</dbReference>
<organism evidence="3 4">
    <name type="scientific">Diutina rugosa</name>
    <name type="common">Yeast</name>
    <name type="synonym">Candida rugosa</name>
    <dbReference type="NCBI Taxonomy" id="5481"/>
    <lineage>
        <taxon>Eukaryota</taxon>
        <taxon>Fungi</taxon>
        <taxon>Dikarya</taxon>
        <taxon>Ascomycota</taxon>
        <taxon>Saccharomycotina</taxon>
        <taxon>Pichiomycetes</taxon>
        <taxon>Debaryomycetaceae</taxon>
        <taxon>Diutina</taxon>
    </lineage>
</organism>
<dbReference type="Gene3D" id="4.10.240.10">
    <property type="entry name" value="Zn(2)-C6 fungal-type DNA-binding domain"/>
    <property type="match status" value="1"/>
</dbReference>
<feature type="domain" description="Zn(2)-C6 fungal-type" evidence="2">
    <location>
        <begin position="18"/>
        <end position="48"/>
    </location>
</feature>
<dbReference type="CDD" id="cd00067">
    <property type="entry name" value="GAL4"/>
    <property type="match status" value="1"/>
</dbReference>
<accession>A0A642V547</accession>
<protein>
    <recommendedName>
        <fullName evidence="2">Zn(2)-C6 fungal-type domain-containing protein</fullName>
    </recommendedName>
</protein>
<dbReference type="OrthoDB" id="4097022at2759"/>
<proteinExistence type="predicted"/>
<evidence type="ECO:0000256" key="1">
    <source>
        <dbReference type="SAM" id="MobiDB-lite"/>
    </source>
</evidence>